<dbReference type="Pfam" id="PF07690">
    <property type="entry name" value="MFS_1"/>
    <property type="match status" value="1"/>
</dbReference>
<evidence type="ECO:0000313" key="9">
    <source>
        <dbReference type="EMBL" id="MFC4651466.1"/>
    </source>
</evidence>
<gene>
    <name evidence="9" type="ORF">ACFO26_00900</name>
</gene>
<dbReference type="PANTHER" id="PTHR43414">
    <property type="entry name" value="MULTIDRUG RESISTANCE PROTEIN MDTG"/>
    <property type="match status" value="1"/>
</dbReference>
<accession>A0ABV9JAX2</accession>
<dbReference type="EMBL" id="JBHSGD010000001">
    <property type="protein sequence ID" value="MFC4651466.1"/>
    <property type="molecule type" value="Genomic_DNA"/>
</dbReference>
<evidence type="ECO:0000256" key="3">
    <source>
        <dbReference type="ARBA" id="ARBA00022475"/>
    </source>
</evidence>
<feature type="transmembrane region" description="Helical" evidence="7">
    <location>
        <begin position="12"/>
        <end position="37"/>
    </location>
</feature>
<evidence type="ECO:0000256" key="6">
    <source>
        <dbReference type="ARBA" id="ARBA00023136"/>
    </source>
</evidence>
<reference evidence="10" key="1">
    <citation type="journal article" date="2019" name="Int. J. Syst. Evol. Microbiol.">
        <title>The Global Catalogue of Microorganisms (GCM) 10K type strain sequencing project: providing services to taxonomists for standard genome sequencing and annotation.</title>
        <authorList>
            <consortium name="The Broad Institute Genomics Platform"/>
            <consortium name="The Broad Institute Genome Sequencing Center for Infectious Disease"/>
            <person name="Wu L."/>
            <person name="Ma J."/>
        </authorList>
    </citation>
    <scope>NUCLEOTIDE SEQUENCE [LARGE SCALE GENOMIC DNA]</scope>
    <source>
        <strain evidence="10">CCUG 63287</strain>
    </source>
</reference>
<feature type="transmembrane region" description="Helical" evidence="7">
    <location>
        <begin position="254"/>
        <end position="274"/>
    </location>
</feature>
<dbReference type="InterPro" id="IPR001958">
    <property type="entry name" value="Tet-R_TetA/multi-R_MdtG-like"/>
</dbReference>
<feature type="transmembrane region" description="Helical" evidence="7">
    <location>
        <begin position="344"/>
        <end position="366"/>
    </location>
</feature>
<dbReference type="PANTHER" id="PTHR43414:SF6">
    <property type="entry name" value="MULTIDRUG RESISTANCE PROTEIN MDTG"/>
    <property type="match status" value="1"/>
</dbReference>
<evidence type="ECO:0000313" key="10">
    <source>
        <dbReference type="Proteomes" id="UP001595987"/>
    </source>
</evidence>
<evidence type="ECO:0000256" key="5">
    <source>
        <dbReference type="ARBA" id="ARBA00022989"/>
    </source>
</evidence>
<comment type="caution">
    <text evidence="9">The sequence shown here is derived from an EMBL/GenBank/DDBJ whole genome shotgun (WGS) entry which is preliminary data.</text>
</comment>
<dbReference type="Proteomes" id="UP001595987">
    <property type="component" value="Unassembled WGS sequence"/>
</dbReference>
<keyword evidence="6 7" id="KW-0472">Membrane</keyword>
<dbReference type="PROSITE" id="PS50850">
    <property type="entry name" value="MFS"/>
    <property type="match status" value="1"/>
</dbReference>
<feature type="transmembrane region" description="Helical" evidence="7">
    <location>
        <begin position="170"/>
        <end position="189"/>
    </location>
</feature>
<evidence type="ECO:0000256" key="4">
    <source>
        <dbReference type="ARBA" id="ARBA00022692"/>
    </source>
</evidence>
<feature type="transmembrane region" description="Helical" evidence="7">
    <location>
        <begin position="82"/>
        <end position="101"/>
    </location>
</feature>
<dbReference type="CDD" id="cd17391">
    <property type="entry name" value="MFS_MdtG_MDR_like"/>
    <property type="match status" value="1"/>
</dbReference>
<dbReference type="PRINTS" id="PR01035">
    <property type="entry name" value="TCRTETA"/>
</dbReference>
<comment type="subcellular location">
    <subcellularLocation>
        <location evidence="1">Cell membrane</location>
        <topology evidence="1">Multi-pass membrane protein</topology>
    </subcellularLocation>
</comment>
<feature type="transmembrane region" description="Helical" evidence="7">
    <location>
        <begin position="140"/>
        <end position="164"/>
    </location>
</feature>
<feature type="domain" description="Major facilitator superfamily (MFS) profile" evidence="8">
    <location>
        <begin position="11"/>
        <end position="398"/>
    </location>
</feature>
<evidence type="ECO:0000256" key="7">
    <source>
        <dbReference type="SAM" id="Phobius"/>
    </source>
</evidence>
<feature type="transmembrane region" description="Helical" evidence="7">
    <location>
        <begin position="372"/>
        <end position="392"/>
    </location>
</feature>
<keyword evidence="5 7" id="KW-1133">Transmembrane helix</keyword>
<keyword evidence="10" id="KW-1185">Reference proteome</keyword>
<dbReference type="RefSeq" id="WP_373306158.1">
    <property type="nucleotide sequence ID" value="NZ_BOVQ01000003.1"/>
</dbReference>
<feature type="transmembrane region" description="Helical" evidence="7">
    <location>
        <begin position="49"/>
        <end position="70"/>
    </location>
</feature>
<dbReference type="InterPro" id="IPR011701">
    <property type="entry name" value="MFS"/>
</dbReference>
<keyword evidence="4 7" id="KW-0812">Transmembrane</keyword>
<keyword evidence="2" id="KW-0813">Transport</keyword>
<protein>
    <submittedName>
        <fullName evidence="9">Multidrug efflux MFS transporter</fullName>
    </submittedName>
</protein>
<evidence type="ECO:0000259" key="8">
    <source>
        <dbReference type="PROSITE" id="PS50850"/>
    </source>
</evidence>
<feature type="transmembrane region" description="Helical" evidence="7">
    <location>
        <begin position="286"/>
        <end position="305"/>
    </location>
</feature>
<proteinExistence type="predicted"/>
<dbReference type="InterPro" id="IPR020846">
    <property type="entry name" value="MFS_dom"/>
</dbReference>
<organism evidence="9 10">
    <name type="scientific">Lactococcus nasutitermitis</name>
    <dbReference type="NCBI Taxonomy" id="1652957"/>
    <lineage>
        <taxon>Bacteria</taxon>
        <taxon>Bacillati</taxon>
        <taxon>Bacillota</taxon>
        <taxon>Bacilli</taxon>
        <taxon>Lactobacillales</taxon>
        <taxon>Streptococcaceae</taxon>
        <taxon>Lactococcus</taxon>
    </lineage>
</organism>
<feature type="transmembrane region" description="Helical" evidence="7">
    <location>
        <begin position="311"/>
        <end position="332"/>
    </location>
</feature>
<evidence type="ECO:0000256" key="2">
    <source>
        <dbReference type="ARBA" id="ARBA00022448"/>
    </source>
</evidence>
<sequence length="407" mass="43892">MQTKTVNWKRNLLICWFGTFFTGASFSLVMPFMPLYIEDLGIKSVSQATFYAGLALSLTALASGLVAPLWGRLADTYGRKPMMVRAGAIMTLTMGGLAFVPNVYFLLLLRILNGLFSGFIPNATALIASQVPKGKSGYALGTLSTGMIAGSLVGPSLGGLIAEIFGMRNVFLITGSVLLVATLLTIFLVHEDFVPPKKGELLSTKDILAKIPNKQILFGLFVTTFILQIATQSIEPFVTLYIRYLSPSIPNLMFISGVIVSAVGFSAMLSSSTLGRIGDRLGNHRLILIGLVWSFAIYLPMAFVSNAWQLGILRFLLGFGTGALMPSVNSLLSKITPKEGISRIFAFNQMAANLGMVTGPMIGSAVAGAISFRAAIIVTGSFVLINILWSFINFRKYLRKRSIVNEG</sequence>
<dbReference type="InterPro" id="IPR036259">
    <property type="entry name" value="MFS_trans_sf"/>
</dbReference>
<evidence type="ECO:0000256" key="1">
    <source>
        <dbReference type="ARBA" id="ARBA00004651"/>
    </source>
</evidence>
<keyword evidence="3" id="KW-1003">Cell membrane</keyword>
<dbReference type="Gene3D" id="1.20.1250.20">
    <property type="entry name" value="MFS general substrate transporter like domains"/>
    <property type="match status" value="2"/>
</dbReference>
<dbReference type="SUPFAM" id="SSF103473">
    <property type="entry name" value="MFS general substrate transporter"/>
    <property type="match status" value="1"/>
</dbReference>
<name>A0ABV9JAX2_9LACT</name>